<organism evidence="1 2">
    <name type="scientific">Pistacia integerrima</name>
    <dbReference type="NCBI Taxonomy" id="434235"/>
    <lineage>
        <taxon>Eukaryota</taxon>
        <taxon>Viridiplantae</taxon>
        <taxon>Streptophyta</taxon>
        <taxon>Embryophyta</taxon>
        <taxon>Tracheophyta</taxon>
        <taxon>Spermatophyta</taxon>
        <taxon>Magnoliopsida</taxon>
        <taxon>eudicotyledons</taxon>
        <taxon>Gunneridae</taxon>
        <taxon>Pentapetalae</taxon>
        <taxon>rosids</taxon>
        <taxon>malvids</taxon>
        <taxon>Sapindales</taxon>
        <taxon>Anacardiaceae</taxon>
        <taxon>Pistacia</taxon>
    </lineage>
</organism>
<protein>
    <submittedName>
        <fullName evidence="1">Uncharacterized protein</fullName>
    </submittedName>
</protein>
<accession>A0ACC0XBC7</accession>
<keyword evidence="2" id="KW-1185">Reference proteome</keyword>
<dbReference type="EMBL" id="CM047748">
    <property type="protein sequence ID" value="KAJ0014504.1"/>
    <property type="molecule type" value="Genomic_DNA"/>
</dbReference>
<dbReference type="Proteomes" id="UP001163603">
    <property type="component" value="Chromosome 13"/>
</dbReference>
<evidence type="ECO:0000313" key="1">
    <source>
        <dbReference type="EMBL" id="KAJ0014504.1"/>
    </source>
</evidence>
<sequence>MGVKGSNFIIILLHVKYRFQMLVGRPYAGNEMGGKSPLSGFPTPRPSLTIHICLLFDVEMILPQILEYPVSLLGL</sequence>
<proteinExistence type="predicted"/>
<reference evidence="2" key="1">
    <citation type="journal article" date="2023" name="G3 (Bethesda)">
        <title>Genome assembly and association tests identify interacting loci associated with vigor, precocity, and sex in interspecific pistachio rootstocks.</title>
        <authorList>
            <person name="Palmer W."/>
            <person name="Jacygrad E."/>
            <person name="Sagayaradj S."/>
            <person name="Cavanaugh K."/>
            <person name="Han R."/>
            <person name="Bertier L."/>
            <person name="Beede B."/>
            <person name="Kafkas S."/>
            <person name="Golino D."/>
            <person name="Preece J."/>
            <person name="Michelmore R."/>
        </authorList>
    </citation>
    <scope>NUCLEOTIDE SEQUENCE [LARGE SCALE GENOMIC DNA]</scope>
</reference>
<name>A0ACC0XBC7_9ROSI</name>
<gene>
    <name evidence="1" type="ORF">Pint_20507</name>
</gene>
<comment type="caution">
    <text evidence="1">The sequence shown here is derived from an EMBL/GenBank/DDBJ whole genome shotgun (WGS) entry which is preliminary data.</text>
</comment>
<evidence type="ECO:0000313" key="2">
    <source>
        <dbReference type="Proteomes" id="UP001163603"/>
    </source>
</evidence>